<name>A0A2U1NZM3_ARTAN</name>
<dbReference type="InterPro" id="IPR055414">
    <property type="entry name" value="LRR_R13L4/SHOC2-like"/>
</dbReference>
<accession>A0A2U1NZM3</accession>
<dbReference type="PANTHER" id="PTHR33463">
    <property type="entry name" value="NB-ARC DOMAIN-CONTAINING PROTEIN-RELATED"/>
    <property type="match status" value="1"/>
</dbReference>
<proteinExistence type="inferred from homology"/>
<dbReference type="PANTHER" id="PTHR33463:SF198">
    <property type="entry name" value="RPP4C3"/>
    <property type="match status" value="1"/>
</dbReference>
<dbReference type="AlphaFoldDB" id="A0A2U1NZM3"/>
<dbReference type="PRINTS" id="PR00364">
    <property type="entry name" value="DISEASERSIST"/>
</dbReference>
<keyword evidence="8" id="KW-1185">Reference proteome</keyword>
<reference evidence="7 8" key="1">
    <citation type="journal article" date="2018" name="Mol. Plant">
        <title>The genome of Artemisia annua provides insight into the evolution of Asteraceae family and artemisinin biosynthesis.</title>
        <authorList>
            <person name="Shen Q."/>
            <person name="Zhang L."/>
            <person name="Liao Z."/>
            <person name="Wang S."/>
            <person name="Yan T."/>
            <person name="Shi P."/>
            <person name="Liu M."/>
            <person name="Fu X."/>
            <person name="Pan Q."/>
            <person name="Wang Y."/>
            <person name="Lv Z."/>
            <person name="Lu X."/>
            <person name="Zhang F."/>
            <person name="Jiang W."/>
            <person name="Ma Y."/>
            <person name="Chen M."/>
            <person name="Hao X."/>
            <person name="Li L."/>
            <person name="Tang Y."/>
            <person name="Lv G."/>
            <person name="Zhou Y."/>
            <person name="Sun X."/>
            <person name="Brodelius P.E."/>
            <person name="Rose J.K.C."/>
            <person name="Tang K."/>
        </authorList>
    </citation>
    <scope>NUCLEOTIDE SEQUENCE [LARGE SCALE GENOMIC DNA]</scope>
    <source>
        <strain evidence="8">cv. Huhao1</strain>
        <tissue evidence="7">Leaf</tissue>
    </source>
</reference>
<dbReference type="SUPFAM" id="SSF52058">
    <property type="entry name" value="L domain-like"/>
    <property type="match status" value="1"/>
</dbReference>
<evidence type="ECO:0000259" key="6">
    <source>
        <dbReference type="SMART" id="SM00382"/>
    </source>
</evidence>
<gene>
    <name evidence="7" type="ORF">CTI12_AA211140</name>
</gene>
<dbReference type="STRING" id="35608.A0A2U1NZM3"/>
<keyword evidence="3" id="KW-0677">Repeat</keyword>
<dbReference type="InterPro" id="IPR036388">
    <property type="entry name" value="WH-like_DNA-bd_sf"/>
</dbReference>
<evidence type="ECO:0000313" key="8">
    <source>
        <dbReference type="Proteomes" id="UP000245207"/>
    </source>
</evidence>
<dbReference type="EMBL" id="PKPP01001928">
    <property type="protein sequence ID" value="PWA78880.1"/>
    <property type="molecule type" value="Genomic_DNA"/>
</dbReference>
<dbReference type="GO" id="GO:0006952">
    <property type="term" value="P:defense response"/>
    <property type="evidence" value="ECO:0007669"/>
    <property type="project" value="UniProtKB-KW"/>
</dbReference>
<dbReference type="Pfam" id="PF23598">
    <property type="entry name" value="LRR_14"/>
    <property type="match status" value="1"/>
</dbReference>
<dbReference type="GO" id="GO:0005524">
    <property type="term" value="F:ATP binding"/>
    <property type="evidence" value="ECO:0007669"/>
    <property type="project" value="UniProtKB-KW"/>
</dbReference>
<dbReference type="InterPro" id="IPR002182">
    <property type="entry name" value="NB-ARC"/>
</dbReference>
<feature type="domain" description="AAA+ ATPase" evidence="6">
    <location>
        <begin position="177"/>
        <end position="294"/>
    </location>
</feature>
<dbReference type="InterPro" id="IPR027417">
    <property type="entry name" value="P-loop_NTPase"/>
</dbReference>
<keyword evidence="5" id="KW-0547">Nucleotide-binding</keyword>
<dbReference type="InterPro" id="IPR057135">
    <property type="entry name" value="At4g27190-like_LRR"/>
</dbReference>
<dbReference type="OrthoDB" id="1898799at2759"/>
<evidence type="ECO:0000256" key="4">
    <source>
        <dbReference type="ARBA" id="ARBA00022821"/>
    </source>
</evidence>
<keyword evidence="5" id="KW-0067">ATP-binding</keyword>
<dbReference type="SMART" id="SM00382">
    <property type="entry name" value="AAA"/>
    <property type="match status" value="1"/>
</dbReference>
<dbReference type="InterPro" id="IPR042197">
    <property type="entry name" value="Apaf_helical"/>
</dbReference>
<protein>
    <submittedName>
        <fullName evidence="7">NB-ARC domains-containing protein</fullName>
    </submittedName>
</protein>
<evidence type="ECO:0000313" key="7">
    <source>
        <dbReference type="EMBL" id="PWA78880.1"/>
    </source>
</evidence>
<dbReference type="InterPro" id="IPR003593">
    <property type="entry name" value="AAA+_ATPase"/>
</dbReference>
<sequence length="970" mass="110007">MTTEVANKLFEDVVDSLLAKAKKEIGYTWNCKENVEKLRSEVGKLKDMTGRVKQRIKSANDKGDELLDGVQKWVDEADAHITMAEEFLQEEADAKKTCFNFWMCVNLNTFHHYGKQATNKFSSLEQHQKDGAAYEGDVSIPTPSPGILELNQRKNYDDLDTHKSALEKIVKSIEDESMQIIGIYGIGGVGKTTLAKEVAAIVNHLFDHVVFVTVSQRVDATKIQKEVEAAAKRIMKGEKILIILDDLWKEQKLDEVGIPSVADHPNFKILLTSRKSRVCEAMNAQRKIHVDSLPINEAWILFKRVVGERVETDAKLKPVAIKVVEGCGGLPLILQAVGNALKNEESITRWKKALDKIEKHATADIDPDIRLAFANLKLSYDYLETEESKSCFLLCSMFPEDFEIPLERLAYYGVGLQFFEDLKSLEDARDSVQNAVELLKSSCLLLDGDDELTTKMHDVVQARKNLTEWEPRIGSLESYTGISLMFNRICKLPGGYELNIPLLKIFLIQGNHRLSEISDEFTQAMKEAKVIDFEYNNISSLPKSLNQLTRLRMLNLGGNRSLRNVSILGELKQLEILILSKTGITEIPQEIGELVKLRLFHVARCRGVLSKLHWLEELSIGYYPVEEGKYNSLVEIGKLSKLTSLNLWVPHIWLIPEGDDLKRLKRFSIRISGEDDSYNGIVSGNRTLILDTPFLDISHLMNVRKLIEVSDDIFLGFIENLNSIIHFVSCEGLGLKFINLFGCANLLCLVDSRVLDEIQTFHPSKTHKGVKENTRFLPKLEELTLFNLRRLKVIWNCPDQYISLNNLVTLEISFCPMLEKLFTISVAQGLVNLQKLRIQRCESLKEVISDGDEESGTGEIDTVVPAKHIVFRRLAEIRLNFILNLTNFYPRYATIKYPSLVEVWIYACDKMEKWGYGTHDTPNLRFLTINGAKENGSTIDEALAKHKEYKLRKEQLRNGRSNSAQAGPSS</sequence>
<dbReference type="Gene3D" id="3.40.50.300">
    <property type="entry name" value="P-loop containing nucleotide triphosphate hydrolases"/>
    <property type="match status" value="1"/>
</dbReference>
<comment type="similarity">
    <text evidence="1">Belongs to the disease resistance NB-LRR family.</text>
</comment>
<evidence type="ECO:0000256" key="5">
    <source>
        <dbReference type="ARBA" id="ARBA00022840"/>
    </source>
</evidence>
<dbReference type="Proteomes" id="UP000245207">
    <property type="component" value="Unassembled WGS sequence"/>
</dbReference>
<organism evidence="7 8">
    <name type="scientific">Artemisia annua</name>
    <name type="common">Sweet wormwood</name>
    <dbReference type="NCBI Taxonomy" id="35608"/>
    <lineage>
        <taxon>Eukaryota</taxon>
        <taxon>Viridiplantae</taxon>
        <taxon>Streptophyta</taxon>
        <taxon>Embryophyta</taxon>
        <taxon>Tracheophyta</taxon>
        <taxon>Spermatophyta</taxon>
        <taxon>Magnoliopsida</taxon>
        <taxon>eudicotyledons</taxon>
        <taxon>Gunneridae</taxon>
        <taxon>Pentapetalae</taxon>
        <taxon>asterids</taxon>
        <taxon>campanulids</taxon>
        <taxon>Asterales</taxon>
        <taxon>Asteraceae</taxon>
        <taxon>Asteroideae</taxon>
        <taxon>Anthemideae</taxon>
        <taxon>Artemisiinae</taxon>
        <taxon>Artemisia</taxon>
    </lineage>
</organism>
<comment type="caution">
    <text evidence="7">The sequence shown here is derived from an EMBL/GenBank/DDBJ whole genome shotgun (WGS) entry which is preliminary data.</text>
</comment>
<dbReference type="Pfam" id="PF00931">
    <property type="entry name" value="NB-ARC"/>
    <property type="match status" value="1"/>
</dbReference>
<keyword evidence="2" id="KW-0433">Leucine-rich repeat</keyword>
<dbReference type="InterPro" id="IPR032675">
    <property type="entry name" value="LRR_dom_sf"/>
</dbReference>
<keyword evidence="4" id="KW-0611">Plant defense</keyword>
<dbReference type="Gene3D" id="1.10.8.430">
    <property type="entry name" value="Helical domain of apoptotic protease-activating factors"/>
    <property type="match status" value="1"/>
</dbReference>
<dbReference type="GO" id="GO:0043531">
    <property type="term" value="F:ADP binding"/>
    <property type="evidence" value="ECO:0007669"/>
    <property type="project" value="InterPro"/>
</dbReference>
<dbReference type="Gene3D" id="1.10.10.10">
    <property type="entry name" value="Winged helix-like DNA-binding domain superfamily/Winged helix DNA-binding domain"/>
    <property type="match status" value="1"/>
</dbReference>
<evidence type="ECO:0000256" key="3">
    <source>
        <dbReference type="ARBA" id="ARBA00022737"/>
    </source>
</evidence>
<dbReference type="SUPFAM" id="SSF52540">
    <property type="entry name" value="P-loop containing nucleoside triphosphate hydrolases"/>
    <property type="match status" value="1"/>
</dbReference>
<evidence type="ECO:0000256" key="1">
    <source>
        <dbReference type="ARBA" id="ARBA00008894"/>
    </source>
</evidence>
<dbReference type="Pfam" id="PF23247">
    <property type="entry name" value="LRR_RPS2"/>
    <property type="match status" value="1"/>
</dbReference>
<dbReference type="InterPro" id="IPR050905">
    <property type="entry name" value="Plant_NBS-LRR"/>
</dbReference>
<evidence type="ECO:0000256" key="2">
    <source>
        <dbReference type="ARBA" id="ARBA00022614"/>
    </source>
</evidence>
<dbReference type="Gene3D" id="3.80.10.10">
    <property type="entry name" value="Ribonuclease Inhibitor"/>
    <property type="match status" value="2"/>
</dbReference>